<dbReference type="Pfam" id="PF00156">
    <property type="entry name" value="Pribosyltran"/>
    <property type="match status" value="1"/>
</dbReference>
<dbReference type="EMBL" id="QDGB01000045">
    <property type="protein sequence ID" value="RQX21174.1"/>
    <property type="molecule type" value="Genomic_DNA"/>
</dbReference>
<sequence>DGPVLLVDDLIDSGWTMTLVTRALRRAGATGVLPLALAVAG</sequence>
<gene>
    <name evidence="2" type="ORF">DDE19_00260</name>
</gene>
<comment type="caution">
    <text evidence="2">The sequence shown here is derived from an EMBL/GenBank/DDBJ whole genome shotgun (WGS) entry which is preliminary data.</text>
</comment>
<dbReference type="Proteomes" id="UP000278981">
    <property type="component" value="Unassembled WGS sequence"/>
</dbReference>
<dbReference type="InterPro" id="IPR000836">
    <property type="entry name" value="PRTase_dom"/>
</dbReference>
<dbReference type="AlphaFoldDB" id="A0A3N9Y8E4"/>
<evidence type="ECO:0000313" key="3">
    <source>
        <dbReference type="Proteomes" id="UP000278981"/>
    </source>
</evidence>
<dbReference type="SUPFAM" id="SSF53271">
    <property type="entry name" value="PRTase-like"/>
    <property type="match status" value="1"/>
</dbReference>
<accession>A0A3N9Y8E4</accession>
<dbReference type="CDD" id="cd06223">
    <property type="entry name" value="PRTases_typeI"/>
    <property type="match status" value="1"/>
</dbReference>
<evidence type="ECO:0000313" key="2">
    <source>
        <dbReference type="EMBL" id="RQX21174.1"/>
    </source>
</evidence>
<protein>
    <recommendedName>
        <fullName evidence="1">Phosphoribosyltransferase domain-containing protein</fullName>
    </recommendedName>
</protein>
<proteinExistence type="predicted"/>
<name>A0A3N9Y8E4_9ACTN</name>
<dbReference type="RefSeq" id="WP_148096126.1">
    <property type="nucleotide sequence ID" value="NZ_QDGB01000045.1"/>
</dbReference>
<dbReference type="OrthoDB" id="307631at2"/>
<organism evidence="2 3">
    <name type="scientific">Micromonospora ureilytica</name>
    <dbReference type="NCBI Taxonomy" id="709868"/>
    <lineage>
        <taxon>Bacteria</taxon>
        <taxon>Bacillati</taxon>
        <taxon>Actinomycetota</taxon>
        <taxon>Actinomycetes</taxon>
        <taxon>Micromonosporales</taxon>
        <taxon>Micromonosporaceae</taxon>
        <taxon>Micromonospora</taxon>
    </lineage>
</organism>
<dbReference type="Gene3D" id="3.40.50.2020">
    <property type="match status" value="1"/>
</dbReference>
<reference evidence="2 3" key="1">
    <citation type="submission" date="2018-04" db="EMBL/GenBank/DDBJ databases">
        <title>Micromonosporas from Atacama Desert.</title>
        <authorList>
            <person name="Carro L."/>
            <person name="Klenk H.-P."/>
            <person name="Goodfellow M."/>
        </authorList>
    </citation>
    <scope>NUCLEOTIDE SEQUENCE [LARGE SCALE GENOMIC DNA]</scope>
    <source>
        <strain evidence="2 3">LB19</strain>
    </source>
</reference>
<evidence type="ECO:0000259" key="1">
    <source>
        <dbReference type="Pfam" id="PF00156"/>
    </source>
</evidence>
<feature type="domain" description="Phosphoribosyltransferase" evidence="1">
    <location>
        <begin position="4"/>
        <end position="30"/>
    </location>
</feature>
<dbReference type="InterPro" id="IPR029057">
    <property type="entry name" value="PRTase-like"/>
</dbReference>
<feature type="non-terminal residue" evidence="2">
    <location>
        <position position="1"/>
    </location>
</feature>